<evidence type="ECO:0000313" key="2">
    <source>
        <dbReference type="Proteomes" id="UP000419743"/>
    </source>
</evidence>
<dbReference type="RefSeq" id="WP_156740662.1">
    <property type="nucleotide sequence ID" value="NZ_CACRYJ010000025.1"/>
</dbReference>
<evidence type="ECO:0000313" key="1">
    <source>
        <dbReference type="EMBL" id="VZO36673.1"/>
    </source>
</evidence>
<dbReference type="EMBL" id="CACRYJ010000025">
    <property type="protein sequence ID" value="VZO36673.1"/>
    <property type="molecule type" value="Genomic_DNA"/>
</dbReference>
<name>A0A7M4DIA4_9MICO</name>
<gene>
    <name evidence="1" type="ORF">HALOF300_01855</name>
</gene>
<dbReference type="Proteomes" id="UP000419743">
    <property type="component" value="Unassembled WGS sequence"/>
</dbReference>
<keyword evidence="2" id="KW-1185">Reference proteome</keyword>
<protein>
    <submittedName>
        <fullName evidence="1">Uncharacterized protein</fullName>
    </submittedName>
</protein>
<sequence length="79" mass="8329">MGETSCAWVCDLDHVMKLGDVSDSVVAEWRRSDWTAPDGTSAQVVGPGRSGTGWVIVPMLQRDAAGDTALAALPNISRS</sequence>
<reference evidence="1 2" key="1">
    <citation type="submission" date="2019-11" db="EMBL/GenBank/DDBJ databases">
        <authorList>
            <person name="Criscuolo A."/>
        </authorList>
    </citation>
    <scope>NUCLEOTIDE SEQUENCE [LARGE SCALE GENOMIC DNA]</scope>
    <source>
        <strain evidence="1">CIP111667</strain>
    </source>
</reference>
<accession>A0A7M4DIA4</accession>
<dbReference type="AlphaFoldDB" id="A0A7M4DIA4"/>
<proteinExistence type="predicted"/>
<comment type="caution">
    <text evidence="1">The sequence shown here is derived from an EMBL/GenBank/DDBJ whole genome shotgun (WGS) entry which is preliminary data.</text>
</comment>
<organism evidence="1 2">
    <name type="scientific">Occultella aeris</name>
    <dbReference type="NCBI Taxonomy" id="2761496"/>
    <lineage>
        <taxon>Bacteria</taxon>
        <taxon>Bacillati</taxon>
        <taxon>Actinomycetota</taxon>
        <taxon>Actinomycetes</taxon>
        <taxon>Micrococcales</taxon>
        <taxon>Ruaniaceae</taxon>
        <taxon>Occultella</taxon>
    </lineage>
</organism>